<evidence type="ECO:0000313" key="2">
    <source>
        <dbReference type="Proteomes" id="UP001374535"/>
    </source>
</evidence>
<proteinExistence type="predicted"/>
<keyword evidence="2" id="KW-1185">Reference proteome</keyword>
<dbReference type="Proteomes" id="UP001374535">
    <property type="component" value="Chromosome 5"/>
</dbReference>
<dbReference type="EMBL" id="CP144696">
    <property type="protein sequence ID" value="WVZ12924.1"/>
    <property type="molecule type" value="Genomic_DNA"/>
</dbReference>
<protein>
    <submittedName>
        <fullName evidence="1">Uncharacterized protein</fullName>
    </submittedName>
</protein>
<evidence type="ECO:0000313" key="1">
    <source>
        <dbReference type="EMBL" id="WVZ12924.1"/>
    </source>
</evidence>
<organism evidence="1 2">
    <name type="scientific">Vigna mungo</name>
    <name type="common">Black gram</name>
    <name type="synonym">Phaseolus mungo</name>
    <dbReference type="NCBI Taxonomy" id="3915"/>
    <lineage>
        <taxon>Eukaryota</taxon>
        <taxon>Viridiplantae</taxon>
        <taxon>Streptophyta</taxon>
        <taxon>Embryophyta</taxon>
        <taxon>Tracheophyta</taxon>
        <taxon>Spermatophyta</taxon>
        <taxon>Magnoliopsida</taxon>
        <taxon>eudicotyledons</taxon>
        <taxon>Gunneridae</taxon>
        <taxon>Pentapetalae</taxon>
        <taxon>rosids</taxon>
        <taxon>fabids</taxon>
        <taxon>Fabales</taxon>
        <taxon>Fabaceae</taxon>
        <taxon>Papilionoideae</taxon>
        <taxon>50 kb inversion clade</taxon>
        <taxon>NPAAA clade</taxon>
        <taxon>indigoferoid/millettioid clade</taxon>
        <taxon>Phaseoleae</taxon>
        <taxon>Vigna</taxon>
    </lineage>
</organism>
<gene>
    <name evidence="1" type="ORF">V8G54_017454</name>
</gene>
<name>A0AAQ3RYR4_VIGMU</name>
<accession>A0AAQ3RYR4</accession>
<reference evidence="1 2" key="1">
    <citation type="journal article" date="2023" name="Life. Sci Alliance">
        <title>Evolutionary insights into 3D genome organization and epigenetic landscape of Vigna mungo.</title>
        <authorList>
            <person name="Junaid A."/>
            <person name="Singh B."/>
            <person name="Bhatia S."/>
        </authorList>
    </citation>
    <scope>NUCLEOTIDE SEQUENCE [LARGE SCALE GENOMIC DNA]</scope>
    <source>
        <strain evidence="1">Urdbean</strain>
    </source>
</reference>
<sequence length="239" mass="27055">MWFETITYEVLVANEVSDGILERKPYIYIPFAALDDVSSREPQRSRRSDSGGNSGDHQNPVLGLCRFVFAVDQIPYTFKFERKRMTQLGHSAANDGCYLHDRPTQLLTWSYKCFSCFITYDAQQHDHANRSSFLLMVGDVFVMIACWICSLVRSGDSGGATPSSSRGSYPELETNKDAGVFHVLEEDALLTLCNKGTWWLMVEDDDIMYIVLDRFELSRGNPMYLAGTRLNHSAKATDC</sequence>
<dbReference type="AlphaFoldDB" id="A0AAQ3RYR4"/>